<keyword evidence="3" id="KW-1185">Reference proteome</keyword>
<dbReference type="EMBL" id="VSRR010001903">
    <property type="protein sequence ID" value="MPC28385.1"/>
    <property type="molecule type" value="Genomic_DNA"/>
</dbReference>
<comment type="caution">
    <text evidence="2">The sequence shown here is derived from an EMBL/GenBank/DDBJ whole genome shotgun (WGS) entry which is preliminary data.</text>
</comment>
<name>A0A5B7E4S4_PORTR</name>
<evidence type="ECO:0000313" key="3">
    <source>
        <dbReference type="Proteomes" id="UP000324222"/>
    </source>
</evidence>
<feature type="signal peptide" evidence="1">
    <location>
        <begin position="1"/>
        <end position="18"/>
    </location>
</feature>
<accession>A0A5B7E4S4</accession>
<sequence length="69" mass="7746">MAPCTVVLLASFVCVLRQEDTPASPEQRWDGRATGRLCLKFLIEQQTRRPLRCFAHALASLRTTGKNCL</sequence>
<protein>
    <recommendedName>
        <fullName evidence="4">Secreted protein</fullName>
    </recommendedName>
</protein>
<evidence type="ECO:0000313" key="2">
    <source>
        <dbReference type="EMBL" id="MPC28385.1"/>
    </source>
</evidence>
<evidence type="ECO:0008006" key="4">
    <source>
        <dbReference type="Google" id="ProtNLM"/>
    </source>
</evidence>
<reference evidence="2 3" key="1">
    <citation type="submission" date="2019-05" db="EMBL/GenBank/DDBJ databases">
        <title>Another draft genome of Portunus trituberculatus and its Hox gene families provides insights of decapod evolution.</title>
        <authorList>
            <person name="Jeong J.-H."/>
            <person name="Song I."/>
            <person name="Kim S."/>
            <person name="Choi T."/>
            <person name="Kim D."/>
            <person name="Ryu S."/>
            <person name="Kim W."/>
        </authorList>
    </citation>
    <scope>NUCLEOTIDE SEQUENCE [LARGE SCALE GENOMIC DNA]</scope>
    <source>
        <tissue evidence="2">Muscle</tissue>
    </source>
</reference>
<dbReference type="AlphaFoldDB" id="A0A5B7E4S4"/>
<gene>
    <name evidence="2" type="ORF">E2C01_021588</name>
</gene>
<evidence type="ECO:0000256" key="1">
    <source>
        <dbReference type="SAM" id="SignalP"/>
    </source>
</evidence>
<proteinExistence type="predicted"/>
<organism evidence="2 3">
    <name type="scientific">Portunus trituberculatus</name>
    <name type="common">Swimming crab</name>
    <name type="synonym">Neptunus trituberculatus</name>
    <dbReference type="NCBI Taxonomy" id="210409"/>
    <lineage>
        <taxon>Eukaryota</taxon>
        <taxon>Metazoa</taxon>
        <taxon>Ecdysozoa</taxon>
        <taxon>Arthropoda</taxon>
        <taxon>Crustacea</taxon>
        <taxon>Multicrustacea</taxon>
        <taxon>Malacostraca</taxon>
        <taxon>Eumalacostraca</taxon>
        <taxon>Eucarida</taxon>
        <taxon>Decapoda</taxon>
        <taxon>Pleocyemata</taxon>
        <taxon>Brachyura</taxon>
        <taxon>Eubrachyura</taxon>
        <taxon>Portunoidea</taxon>
        <taxon>Portunidae</taxon>
        <taxon>Portuninae</taxon>
        <taxon>Portunus</taxon>
    </lineage>
</organism>
<keyword evidence="1" id="KW-0732">Signal</keyword>
<feature type="chain" id="PRO_5022725063" description="Secreted protein" evidence="1">
    <location>
        <begin position="19"/>
        <end position="69"/>
    </location>
</feature>
<dbReference type="Proteomes" id="UP000324222">
    <property type="component" value="Unassembled WGS sequence"/>
</dbReference>